<dbReference type="CDD" id="cd02000">
    <property type="entry name" value="TPP_E1_PDC_ADC_BCADC"/>
    <property type="match status" value="1"/>
</dbReference>
<dbReference type="GO" id="GO:0000287">
    <property type="term" value="F:magnesium ion binding"/>
    <property type="evidence" value="ECO:0007669"/>
    <property type="project" value="UniProtKB-ARBA"/>
</dbReference>
<evidence type="ECO:0000313" key="6">
    <source>
        <dbReference type="Proteomes" id="UP000063699"/>
    </source>
</evidence>
<dbReference type="InterPro" id="IPR029061">
    <property type="entry name" value="THDP-binding"/>
</dbReference>
<reference evidence="5 6" key="1">
    <citation type="submission" date="2015-07" db="EMBL/GenBank/DDBJ databases">
        <title>Genome sequencing of Kibdelosporangium phytohabitans.</title>
        <authorList>
            <person name="Qin S."/>
            <person name="Xing K."/>
        </authorList>
    </citation>
    <scope>NUCLEOTIDE SEQUENCE [LARGE SCALE GENOMIC DNA]</scope>
    <source>
        <strain evidence="5 6">KLBMP1111</strain>
    </source>
</reference>
<evidence type="ECO:0000256" key="2">
    <source>
        <dbReference type="ARBA" id="ARBA00023002"/>
    </source>
</evidence>
<dbReference type="Pfam" id="PF00676">
    <property type="entry name" value="E1_dh"/>
    <property type="match status" value="1"/>
</dbReference>
<dbReference type="InterPro" id="IPR050642">
    <property type="entry name" value="PDH_E1_Alpha_Subunit"/>
</dbReference>
<dbReference type="Proteomes" id="UP000063699">
    <property type="component" value="Chromosome"/>
</dbReference>
<accession>A0A0N9IEC7</accession>
<evidence type="ECO:0000313" key="5">
    <source>
        <dbReference type="EMBL" id="ALG14880.1"/>
    </source>
</evidence>
<dbReference type="InterPro" id="IPR001017">
    <property type="entry name" value="DH_E1"/>
</dbReference>
<keyword evidence="2" id="KW-0560">Oxidoreductase</keyword>
<dbReference type="EMBL" id="CP012752">
    <property type="protein sequence ID" value="ALG14880.1"/>
    <property type="molecule type" value="Genomic_DNA"/>
</dbReference>
<dbReference type="Gene3D" id="3.40.50.970">
    <property type="match status" value="1"/>
</dbReference>
<organism evidence="5 6">
    <name type="scientific">Kibdelosporangium phytohabitans</name>
    <dbReference type="NCBI Taxonomy" id="860235"/>
    <lineage>
        <taxon>Bacteria</taxon>
        <taxon>Bacillati</taxon>
        <taxon>Actinomycetota</taxon>
        <taxon>Actinomycetes</taxon>
        <taxon>Pseudonocardiales</taxon>
        <taxon>Pseudonocardiaceae</taxon>
        <taxon>Kibdelosporangium</taxon>
    </lineage>
</organism>
<dbReference type="STRING" id="860235.AOZ06_18695"/>
<comment type="cofactor">
    <cofactor evidence="1">
        <name>thiamine diphosphate</name>
        <dbReference type="ChEBI" id="CHEBI:58937"/>
    </cofactor>
</comment>
<gene>
    <name evidence="5" type="ORF">AOZ06_18695</name>
</gene>
<name>A0A0N9IEC7_9PSEU</name>
<protein>
    <submittedName>
        <fullName evidence="5">ABC transporter substrate-binding protein</fullName>
    </submittedName>
</protein>
<evidence type="ECO:0000256" key="3">
    <source>
        <dbReference type="ARBA" id="ARBA00023052"/>
    </source>
</evidence>
<sequence length="328" mass="34440">MNSLATALTPDGLIEIYRVMRTIREFEDRVHVEFTGRDIPGAVHLYAGQEAVAAGVCSVLSDDDYIASTHRGHGHAVAKGCDVTGMMLELYGKAGGLCGGKGGSMHIADFDRGMLGANGVAAGGVPLAAGAALSAKVRGTDQVSVAFVGDGGANQGAFAESLTLAAVWQLPVVFVVEDNGFAQATGTRFHLAGKRVALRGEAVGIPSQVVDGYDVFAVRDAAVEAVERARSGDGPTLLECKADRFYGHMEGWDQQAYRLTSEIDELRSARDCLVLFTERVLAEGSVTADELAGVDATVRARVAAAVEEARSAKDPDISELLTDVYVSY</sequence>
<keyword evidence="6" id="KW-1185">Reference proteome</keyword>
<proteinExistence type="predicted"/>
<feature type="domain" description="Dehydrogenase E1 component" evidence="4">
    <location>
        <begin position="20"/>
        <end position="317"/>
    </location>
</feature>
<dbReference type="AlphaFoldDB" id="A0A0N9IEC7"/>
<evidence type="ECO:0000259" key="4">
    <source>
        <dbReference type="Pfam" id="PF00676"/>
    </source>
</evidence>
<dbReference type="GO" id="GO:0004739">
    <property type="term" value="F:pyruvate dehydrogenase (acetyl-transferring) activity"/>
    <property type="evidence" value="ECO:0007669"/>
    <property type="project" value="TreeGrafter"/>
</dbReference>
<dbReference type="GO" id="GO:0006086">
    <property type="term" value="P:pyruvate decarboxylation to acetyl-CoA"/>
    <property type="evidence" value="ECO:0007669"/>
    <property type="project" value="TreeGrafter"/>
</dbReference>
<dbReference type="PANTHER" id="PTHR11516:SF60">
    <property type="entry name" value="PYRUVATE DEHYDROGENASE E1 COMPONENT SUBUNIT ALPHA"/>
    <property type="match status" value="1"/>
</dbReference>
<evidence type="ECO:0000256" key="1">
    <source>
        <dbReference type="ARBA" id="ARBA00001964"/>
    </source>
</evidence>
<dbReference type="PANTHER" id="PTHR11516">
    <property type="entry name" value="PYRUVATE DEHYDROGENASE E1 COMPONENT, ALPHA SUBUNIT BACTERIAL AND ORGANELLAR"/>
    <property type="match status" value="1"/>
</dbReference>
<keyword evidence="3" id="KW-0786">Thiamine pyrophosphate</keyword>
<dbReference type="SUPFAM" id="SSF52518">
    <property type="entry name" value="Thiamin diphosphate-binding fold (THDP-binding)"/>
    <property type="match status" value="1"/>
</dbReference>
<dbReference type="KEGG" id="kphy:AOZ06_18695"/>